<feature type="compositionally biased region" description="Low complexity" evidence="1">
    <location>
        <begin position="255"/>
        <end position="274"/>
    </location>
</feature>
<name>A0A2P9DST3_PLARE</name>
<feature type="region of interest" description="Disordered" evidence="1">
    <location>
        <begin position="251"/>
        <end position="325"/>
    </location>
</feature>
<feature type="compositionally biased region" description="Low complexity" evidence="1">
    <location>
        <begin position="27"/>
        <end position="47"/>
    </location>
</feature>
<proteinExistence type="predicted"/>
<dbReference type="VEuPathDB" id="PlasmoDB:PRG01_0001300"/>
<evidence type="ECO:0000256" key="1">
    <source>
        <dbReference type="SAM" id="MobiDB-lite"/>
    </source>
</evidence>
<dbReference type="FunFam" id="1.10.1900.40:FF:000001">
    <property type="entry name" value="Erythrocyte membrane protein 1"/>
    <property type="match status" value="1"/>
</dbReference>
<protein>
    <submittedName>
        <fullName evidence="3">Erythrocyte membrane protein 1, PfEMP1, putative</fullName>
    </submittedName>
</protein>
<dbReference type="AlphaFoldDB" id="A0A2P9DST3"/>
<dbReference type="Pfam" id="PF15445">
    <property type="entry name" value="ATS"/>
    <property type="match status" value="1"/>
</dbReference>
<feature type="compositionally biased region" description="Basic and acidic residues" evidence="1">
    <location>
        <begin position="276"/>
        <end position="293"/>
    </location>
</feature>
<dbReference type="InterPro" id="IPR044932">
    <property type="entry name" value="PfEMP1_ATS_sf"/>
</dbReference>
<gene>
    <name evidence="3" type="ORF">PRG01_0001300</name>
</gene>
<feature type="region of interest" description="Disordered" evidence="1">
    <location>
        <begin position="1"/>
        <end position="56"/>
    </location>
</feature>
<dbReference type="InterPro" id="IPR029211">
    <property type="entry name" value="PfEMP1_ATS"/>
</dbReference>
<dbReference type="Gene3D" id="1.10.1900.40">
    <property type="entry name" value="Acidic terminal segments, variant surface antigen of PfEMP1"/>
    <property type="match status" value="2"/>
</dbReference>
<feature type="domain" description="Plasmodium falciparum erythrocyte membrane protein 1 acidic terminal segment" evidence="2">
    <location>
        <begin position="32"/>
        <end position="422"/>
    </location>
</feature>
<sequence>MIYKNDEKIPSDIQNDIPSDNTIPNSDNTIPTSDNTITTSDTTNTPSDTPPPITDNEWNELKQNFISNMLQSEPNDLPNNNISANTPMNTQPNTLYFDKPEEKPFIMSIHDRNLYTGEEYNYDMSNNISNNDLYSGSGLIGDNRDSYSGTKNPISDNRDPYSGIDLINDSLNSGNQPIDIYDELLKRKENELFGTNHVKHTSTHSVASPTNNDPIHNQLELFHKWLDRHRDMCEKWDKNNKVDILNQLKEKWENDTSTSGNTPPTSDNTPPNSDIHSGKLSDIHSGKLSDIHSGKLSGTPSDNNIHSDIHPSDIPSGKLSDTPSYNKMLNTDVSIEIDMDNPKPTNEFTYVDTILEDLDKPFNEPYYYDMYDDDIYYDVNDDNDTSTVNPNNMEKPTKIQIEMDVNKKTIKEKYPISDIWNI</sequence>
<organism evidence="3 4">
    <name type="scientific">Plasmodium reichenowi</name>
    <dbReference type="NCBI Taxonomy" id="5854"/>
    <lineage>
        <taxon>Eukaryota</taxon>
        <taxon>Sar</taxon>
        <taxon>Alveolata</taxon>
        <taxon>Apicomplexa</taxon>
        <taxon>Aconoidasida</taxon>
        <taxon>Haemosporida</taxon>
        <taxon>Plasmodiidae</taxon>
        <taxon>Plasmodium</taxon>
        <taxon>Plasmodium (Laverania)</taxon>
    </lineage>
</organism>
<evidence type="ECO:0000313" key="3">
    <source>
        <dbReference type="EMBL" id="SOV84014.1"/>
    </source>
</evidence>
<dbReference type="Proteomes" id="UP000240500">
    <property type="component" value="Unassembled WGS sequence"/>
</dbReference>
<feature type="compositionally biased region" description="Basic and acidic residues" evidence="1">
    <location>
        <begin position="1"/>
        <end position="10"/>
    </location>
</feature>
<dbReference type="OrthoDB" id="377803at2759"/>
<accession>A0A2P9DST3</accession>
<reference evidence="3 4" key="1">
    <citation type="submission" date="2016-09" db="EMBL/GenBank/DDBJ databases">
        <authorList>
            <consortium name="Pathogen Informatics"/>
        </authorList>
    </citation>
    <scope>NUCLEOTIDE SEQUENCE [LARGE SCALE GENOMIC DNA]</scope>
</reference>
<evidence type="ECO:0000313" key="4">
    <source>
        <dbReference type="Proteomes" id="UP000240500"/>
    </source>
</evidence>
<dbReference type="VEuPathDB" id="PlasmoDB:PRCDC_0060100"/>
<dbReference type="EMBL" id="OFAE01000009">
    <property type="protein sequence ID" value="SOV84014.1"/>
    <property type="molecule type" value="Genomic_DNA"/>
</dbReference>
<feature type="compositionally biased region" description="Polar residues" evidence="1">
    <location>
        <begin position="12"/>
        <end position="26"/>
    </location>
</feature>
<evidence type="ECO:0000259" key="2">
    <source>
        <dbReference type="Pfam" id="PF15445"/>
    </source>
</evidence>